<feature type="coiled-coil region" evidence="11">
    <location>
        <begin position="252"/>
        <end position="279"/>
    </location>
</feature>
<dbReference type="PANTHER" id="PTHR11693:SF22">
    <property type="entry name" value="ATP SYNTHASE SUBUNIT GAMMA, MITOCHONDRIAL"/>
    <property type="match status" value="1"/>
</dbReference>
<dbReference type="Gene3D" id="1.10.287.80">
    <property type="entry name" value="ATP synthase, gamma subunit, helix hairpin domain"/>
    <property type="match status" value="1"/>
</dbReference>
<keyword evidence="7" id="KW-0472">Membrane</keyword>
<dbReference type="InterPro" id="IPR000131">
    <property type="entry name" value="ATP_synth_F1_gsu"/>
</dbReference>
<dbReference type="NCBIfam" id="TIGR01146">
    <property type="entry name" value="ATPsyn_F1gamma"/>
    <property type="match status" value="1"/>
</dbReference>
<keyword evidence="12" id="KW-0378">Hydrolase</keyword>
<dbReference type="SUPFAM" id="SSF52943">
    <property type="entry name" value="ATP synthase (F1-ATPase), gamma subunit"/>
    <property type="match status" value="1"/>
</dbReference>
<evidence type="ECO:0000256" key="7">
    <source>
        <dbReference type="ARBA" id="ARBA00023136"/>
    </source>
</evidence>
<dbReference type="Pfam" id="PF00231">
    <property type="entry name" value="ATP-synt"/>
    <property type="match status" value="1"/>
</dbReference>
<dbReference type="PROSITE" id="PS00153">
    <property type="entry name" value="ATPASE_GAMMA"/>
    <property type="match status" value="1"/>
</dbReference>
<accession>A0A160VGV8</accession>
<keyword evidence="4" id="KW-0813">Transport</keyword>
<dbReference type="GO" id="GO:0016787">
    <property type="term" value="F:hydrolase activity"/>
    <property type="evidence" value="ECO:0007669"/>
    <property type="project" value="UniProtKB-KW"/>
</dbReference>
<evidence type="ECO:0000256" key="3">
    <source>
        <dbReference type="ARBA" id="ARBA00007681"/>
    </source>
</evidence>
<evidence type="ECO:0000256" key="5">
    <source>
        <dbReference type="ARBA" id="ARBA00022781"/>
    </source>
</evidence>
<evidence type="ECO:0000256" key="9">
    <source>
        <dbReference type="ARBA" id="ARBA00023310"/>
    </source>
</evidence>
<evidence type="ECO:0000313" key="12">
    <source>
        <dbReference type="EMBL" id="CUV10000.1"/>
    </source>
</evidence>
<dbReference type="Gene3D" id="3.40.1380.10">
    <property type="match status" value="1"/>
</dbReference>
<dbReference type="CDD" id="cd12151">
    <property type="entry name" value="F1-ATPase_gamma"/>
    <property type="match status" value="1"/>
</dbReference>
<evidence type="ECO:0000256" key="10">
    <source>
        <dbReference type="ARBA" id="ARBA00060385"/>
    </source>
</evidence>
<comment type="function">
    <text evidence="1">Produces ATP from ADP in the presence of a proton gradient across the membrane. The gamma chain is believed to be important in regulating ATPase activity and the flow of protons through the CF(0) complex.</text>
</comment>
<dbReference type="GO" id="GO:0009579">
    <property type="term" value="C:thylakoid"/>
    <property type="evidence" value="ECO:0007669"/>
    <property type="project" value="UniProtKB-SubCell"/>
</dbReference>
<keyword evidence="9" id="KW-0066">ATP synthesis</keyword>
<comment type="similarity">
    <text evidence="3">Belongs to the ATPase gamma chain family.</text>
</comment>
<reference evidence="12" key="1">
    <citation type="submission" date="2015-10" db="EMBL/GenBank/DDBJ databases">
        <authorList>
            <person name="Gilbert D.G."/>
        </authorList>
    </citation>
    <scope>NUCLEOTIDE SEQUENCE</scope>
</reference>
<dbReference type="GO" id="GO:0045259">
    <property type="term" value="C:proton-transporting ATP synthase complex"/>
    <property type="evidence" value="ECO:0007669"/>
    <property type="project" value="UniProtKB-KW"/>
</dbReference>
<protein>
    <submittedName>
        <fullName evidence="12">ATP synthase gamma chain</fullName>
        <ecNumber evidence="12">3.6.3.14</ecNumber>
    </submittedName>
</protein>
<dbReference type="HAMAP" id="MF_00815">
    <property type="entry name" value="ATP_synth_gamma_bact"/>
    <property type="match status" value="1"/>
</dbReference>
<evidence type="ECO:0000256" key="1">
    <source>
        <dbReference type="ARBA" id="ARBA00003456"/>
    </source>
</evidence>
<dbReference type="PRINTS" id="PR00126">
    <property type="entry name" value="ATPASEGAMMA"/>
</dbReference>
<evidence type="ECO:0000256" key="2">
    <source>
        <dbReference type="ARBA" id="ARBA00004170"/>
    </source>
</evidence>
<keyword evidence="11" id="KW-0175">Coiled coil</keyword>
<evidence type="ECO:0000256" key="6">
    <source>
        <dbReference type="ARBA" id="ARBA00023065"/>
    </source>
</evidence>
<dbReference type="EMBL" id="FAXC01000340">
    <property type="protein sequence ID" value="CUV10000.1"/>
    <property type="molecule type" value="Genomic_DNA"/>
</dbReference>
<dbReference type="AlphaFoldDB" id="A0A160VGV8"/>
<evidence type="ECO:0000256" key="11">
    <source>
        <dbReference type="SAM" id="Coils"/>
    </source>
</evidence>
<keyword evidence="5" id="KW-0375">Hydrogen ion transport</keyword>
<evidence type="ECO:0000256" key="8">
    <source>
        <dbReference type="ARBA" id="ARBA00023196"/>
    </source>
</evidence>
<name>A0A160VGV8_9ZZZZ</name>
<proteinExistence type="inferred from homology"/>
<evidence type="ECO:0000256" key="4">
    <source>
        <dbReference type="ARBA" id="ARBA00022448"/>
    </source>
</evidence>
<dbReference type="InterPro" id="IPR023632">
    <property type="entry name" value="ATP_synth_F1_gsu_CS"/>
</dbReference>
<organism evidence="12">
    <name type="scientific">hydrothermal vent metagenome</name>
    <dbReference type="NCBI Taxonomy" id="652676"/>
    <lineage>
        <taxon>unclassified sequences</taxon>
        <taxon>metagenomes</taxon>
        <taxon>ecological metagenomes</taxon>
    </lineage>
</organism>
<comment type="subcellular location">
    <subcellularLocation>
        <location evidence="2">Membrane</location>
        <topology evidence="2">Peripheral membrane protein</topology>
    </subcellularLocation>
    <subcellularLocation>
        <location evidence="10">Thylakoid</location>
    </subcellularLocation>
</comment>
<keyword evidence="8" id="KW-0139">CF(1)</keyword>
<sequence length="296" mass="34399">MTLRKDSWPDQIMANLKDIRDRIKSVKSIQKVTKAMKMVAAAKMRKAQERMEQARPYTHRLTEVIHHLLPDIDRELLPLLDIRDIQRVGYIVVTSDRGLAGSFNTNVLKKVQQEIDEIGKQNVDLFCIGKKSRDHFNRRDYNIVQSHIEFWNDLDFPHAMKMGEGIISHFINGEVDEIHVVYNKFVNIANQSIQSERLLPLEYDDKDRIAHVDRLYEPSKEKLVRSLIPRHLNIQMWKYLLESYASEQAARMVAMENATDNAEDMIKDLSLEFNKARQASITKEMLEIVGGAEALK</sequence>
<dbReference type="EC" id="3.6.3.14" evidence="12"/>
<dbReference type="GO" id="GO:0046933">
    <property type="term" value="F:proton-transporting ATP synthase activity, rotational mechanism"/>
    <property type="evidence" value="ECO:0007669"/>
    <property type="project" value="InterPro"/>
</dbReference>
<dbReference type="PANTHER" id="PTHR11693">
    <property type="entry name" value="ATP SYNTHASE GAMMA CHAIN"/>
    <property type="match status" value="1"/>
</dbReference>
<dbReference type="InterPro" id="IPR035968">
    <property type="entry name" value="ATP_synth_F1_ATPase_gsu"/>
</dbReference>
<keyword evidence="6" id="KW-0406">Ion transport</keyword>
<gene>
    <name evidence="12" type="ORF">MGWOODY_Mmi1014</name>
</gene>
<dbReference type="FunFam" id="1.10.287.80:FF:000003">
    <property type="entry name" value="ATP synthase gamma chain, chloroplastic"/>
    <property type="match status" value="1"/>
</dbReference>